<organism evidence="2 3">
    <name type="scientific">Paramuricea clavata</name>
    <name type="common">Red gorgonian</name>
    <name type="synonym">Violescent sea-whip</name>
    <dbReference type="NCBI Taxonomy" id="317549"/>
    <lineage>
        <taxon>Eukaryota</taxon>
        <taxon>Metazoa</taxon>
        <taxon>Cnidaria</taxon>
        <taxon>Anthozoa</taxon>
        <taxon>Octocorallia</taxon>
        <taxon>Malacalcyonacea</taxon>
        <taxon>Plexauridae</taxon>
        <taxon>Paramuricea</taxon>
    </lineage>
</organism>
<dbReference type="OrthoDB" id="8052391at2759"/>
<dbReference type="FunFam" id="1.10.340.70:FF:000001">
    <property type="entry name" value="Retrovirus-related Pol polyprotein from transposon gypsy-like Protein"/>
    <property type="match status" value="1"/>
</dbReference>
<dbReference type="Gene3D" id="1.10.340.70">
    <property type="match status" value="1"/>
</dbReference>
<dbReference type="Gene3D" id="3.30.70.270">
    <property type="match status" value="1"/>
</dbReference>
<dbReference type="Pfam" id="PF17919">
    <property type="entry name" value="RT_RNaseH_2"/>
    <property type="match status" value="1"/>
</dbReference>
<gene>
    <name evidence="2" type="ORF">PACLA_8A035964</name>
</gene>
<dbReference type="InterPro" id="IPR043502">
    <property type="entry name" value="DNA/RNA_pol_sf"/>
</dbReference>
<dbReference type="InterPro" id="IPR041588">
    <property type="entry name" value="Integrase_H2C2"/>
</dbReference>
<accession>A0A6S7FM61</accession>
<dbReference type="InterPro" id="IPR043128">
    <property type="entry name" value="Rev_trsase/Diguanyl_cyclase"/>
</dbReference>
<dbReference type="Gene3D" id="3.10.10.10">
    <property type="entry name" value="HIV Type 1 Reverse Transcriptase, subunit A, domain 1"/>
    <property type="match status" value="1"/>
</dbReference>
<keyword evidence="3" id="KW-1185">Reference proteome</keyword>
<dbReference type="FunFam" id="3.10.20.370:FF:000001">
    <property type="entry name" value="Retrovirus-related Pol polyprotein from transposon 17.6-like protein"/>
    <property type="match status" value="1"/>
</dbReference>
<proteinExistence type="predicted"/>
<evidence type="ECO:0000256" key="1">
    <source>
        <dbReference type="ARBA" id="ARBA00023268"/>
    </source>
</evidence>
<keyword evidence="1" id="KW-0511">Multifunctional enzyme</keyword>
<comment type="caution">
    <text evidence="2">The sequence shown here is derived from an EMBL/GenBank/DDBJ whole genome shotgun (WGS) entry which is preliminary data.</text>
</comment>
<dbReference type="Gene3D" id="3.10.20.370">
    <property type="match status" value="1"/>
</dbReference>
<dbReference type="PANTHER" id="PTHR37984">
    <property type="entry name" value="PROTEIN CBG26694"/>
    <property type="match status" value="1"/>
</dbReference>
<dbReference type="InterPro" id="IPR041577">
    <property type="entry name" value="RT_RNaseH_2"/>
</dbReference>
<dbReference type="Proteomes" id="UP001152795">
    <property type="component" value="Unassembled WGS sequence"/>
</dbReference>
<reference evidence="2" key="1">
    <citation type="submission" date="2020-04" db="EMBL/GenBank/DDBJ databases">
        <authorList>
            <person name="Alioto T."/>
            <person name="Alioto T."/>
            <person name="Gomez Garrido J."/>
        </authorList>
    </citation>
    <scope>NUCLEOTIDE SEQUENCE</scope>
    <source>
        <strain evidence="2">A484AB</strain>
    </source>
</reference>
<dbReference type="InterPro" id="IPR050951">
    <property type="entry name" value="Retrovirus_Pol_polyprotein"/>
</dbReference>
<dbReference type="GO" id="GO:0003824">
    <property type="term" value="F:catalytic activity"/>
    <property type="evidence" value="ECO:0007669"/>
    <property type="project" value="UniProtKB-KW"/>
</dbReference>
<dbReference type="PANTHER" id="PTHR37984:SF5">
    <property type="entry name" value="PROTEIN NYNRIN-LIKE"/>
    <property type="match status" value="1"/>
</dbReference>
<dbReference type="Pfam" id="PF00078">
    <property type="entry name" value="RVT_1"/>
    <property type="match status" value="1"/>
</dbReference>
<dbReference type="CDD" id="cd09274">
    <property type="entry name" value="RNase_HI_RT_Ty3"/>
    <property type="match status" value="1"/>
</dbReference>
<dbReference type="CDD" id="cd01647">
    <property type="entry name" value="RT_LTR"/>
    <property type="match status" value="1"/>
</dbReference>
<evidence type="ECO:0000313" key="3">
    <source>
        <dbReference type="Proteomes" id="UP001152795"/>
    </source>
</evidence>
<dbReference type="InterPro" id="IPR000477">
    <property type="entry name" value="RT_dom"/>
</dbReference>
<sequence length="589" mass="67831">MNENELSTSENELPKHLHSLYDRSVRSLPNEDEQRLLSHFLCENSDVFSKDATDIGQTNVVKHNIFTGDHPPIKQQARWMPRVKREEAGRAVDEMLKGGIKEPSTSPWSSPIILVRKKNGTTRFFVDYRKLNNITRKDSYPLPRIDDTMGALQGATWFSTLDLKSGYWQVQLSAEAMEKTAFSVTGLGHWQFKVMPFGLCNAPATFKRLIEHMLAGLSWKTNESDRAFKKLKEVLCSVPILVFPREGAELILDTDASGESVGAVLSQKSENGDEKVIAYYSKVLSETERQYCVTRRELLAVVQAVSHLHCYLYGQHFQIRTDHSALQWLLRFRHLEGQVVILEEILEEYDFRIEFCPGKGHQNADAMSRRPCVNHNCKHCDRVETRENIFKENKEKFEADGDKVTFTGSSTATNLIARIIETENELIKIISKEELRNKQLQDPHIGPIMRWLAQSSQRPEWGNISTESEETKVLWAQWDSLTLRENILYRVWETLNAKDVALQLVVPKSLRDTVLRQSHDCVTSGHFGISKTLAKVKQGFYWIGCRNDVKTWCKQCDLCNSRKGPKRREKLHSKYIRLDHLWNGSLYMC</sequence>
<dbReference type="SUPFAM" id="SSF56672">
    <property type="entry name" value="DNA/RNA polymerases"/>
    <property type="match status" value="1"/>
</dbReference>
<dbReference type="Pfam" id="PF17921">
    <property type="entry name" value="Integrase_H2C2"/>
    <property type="match status" value="1"/>
</dbReference>
<name>A0A6S7FM61_PARCT</name>
<evidence type="ECO:0000313" key="2">
    <source>
        <dbReference type="EMBL" id="CAB3978637.1"/>
    </source>
</evidence>
<dbReference type="EMBL" id="CACRXK020000129">
    <property type="protein sequence ID" value="CAB3978637.1"/>
    <property type="molecule type" value="Genomic_DNA"/>
</dbReference>
<dbReference type="AlphaFoldDB" id="A0A6S7FM61"/>
<protein>
    <submittedName>
        <fullName evidence="2">Retrovirus-related Pol poly from transposon</fullName>
    </submittedName>
</protein>